<accession>A0ABD0NEL6</accession>
<proteinExistence type="predicted"/>
<evidence type="ECO:0000259" key="2">
    <source>
        <dbReference type="Pfam" id="PF15557"/>
    </source>
</evidence>
<gene>
    <name evidence="3" type="ORF">M9458_043893</name>
</gene>
<evidence type="ECO:0000313" key="4">
    <source>
        <dbReference type="Proteomes" id="UP001529510"/>
    </source>
</evidence>
<reference evidence="3 4" key="1">
    <citation type="submission" date="2024-05" db="EMBL/GenBank/DDBJ databases">
        <title>Genome sequencing and assembly of Indian major carp, Cirrhinus mrigala (Hamilton, 1822).</title>
        <authorList>
            <person name="Mohindra V."/>
            <person name="Chowdhury L.M."/>
            <person name="Lal K."/>
            <person name="Jena J.K."/>
        </authorList>
    </citation>
    <scope>NUCLEOTIDE SEQUENCE [LARGE SCALE GENOMIC DNA]</scope>
    <source>
        <strain evidence="3">CM1030</strain>
        <tissue evidence="3">Blood</tissue>
    </source>
</reference>
<feature type="region of interest" description="Disordered" evidence="1">
    <location>
        <begin position="1"/>
        <end position="194"/>
    </location>
</feature>
<sequence>RLNPEPKECSEPKKTKGPVAPKCSEPSTSDGENDMDSSSTPLHHGPALVNGRGPLDCFMSRRKRSPVRSGPEATIDLTEDSNEAVKQQPAPPVAATCPLSEEMTKSATESVEPITPLTKEETEKETEKDETEKDEDALPMLDITQDSDTEEEEQQETEVSHGNESVLSTGSTSSLSVVESSPEPSKSAPTTPAS</sequence>
<feature type="compositionally biased region" description="Basic and acidic residues" evidence="1">
    <location>
        <begin position="1"/>
        <end position="14"/>
    </location>
</feature>
<feature type="compositionally biased region" description="Low complexity" evidence="1">
    <location>
        <begin position="164"/>
        <end position="194"/>
    </location>
</feature>
<feature type="non-terminal residue" evidence="3">
    <location>
        <position position="1"/>
    </location>
</feature>
<keyword evidence="4" id="KW-1185">Reference proteome</keyword>
<feature type="non-terminal residue" evidence="3">
    <location>
        <position position="194"/>
    </location>
</feature>
<feature type="compositionally biased region" description="Polar residues" evidence="1">
    <location>
        <begin position="25"/>
        <end position="41"/>
    </location>
</feature>
<evidence type="ECO:0000313" key="3">
    <source>
        <dbReference type="EMBL" id="KAL0160168.1"/>
    </source>
</evidence>
<dbReference type="EMBL" id="JAMKFB020000022">
    <property type="protein sequence ID" value="KAL0160168.1"/>
    <property type="molecule type" value="Genomic_DNA"/>
</dbReference>
<name>A0ABD0NEL6_CIRMR</name>
<feature type="compositionally biased region" description="Basic and acidic residues" evidence="1">
    <location>
        <begin position="118"/>
        <end position="131"/>
    </location>
</feature>
<feature type="compositionally biased region" description="Acidic residues" evidence="1">
    <location>
        <begin position="145"/>
        <end position="156"/>
    </location>
</feature>
<evidence type="ECO:0000256" key="1">
    <source>
        <dbReference type="SAM" id="MobiDB-lite"/>
    </source>
</evidence>
<dbReference type="Proteomes" id="UP001529510">
    <property type="component" value="Unassembled WGS sequence"/>
</dbReference>
<organism evidence="3 4">
    <name type="scientific">Cirrhinus mrigala</name>
    <name type="common">Mrigala</name>
    <dbReference type="NCBI Taxonomy" id="683832"/>
    <lineage>
        <taxon>Eukaryota</taxon>
        <taxon>Metazoa</taxon>
        <taxon>Chordata</taxon>
        <taxon>Craniata</taxon>
        <taxon>Vertebrata</taxon>
        <taxon>Euteleostomi</taxon>
        <taxon>Actinopterygii</taxon>
        <taxon>Neopterygii</taxon>
        <taxon>Teleostei</taxon>
        <taxon>Ostariophysi</taxon>
        <taxon>Cypriniformes</taxon>
        <taxon>Cyprinidae</taxon>
        <taxon>Labeoninae</taxon>
        <taxon>Labeonini</taxon>
        <taxon>Cirrhinus</taxon>
    </lineage>
</organism>
<dbReference type="InterPro" id="IPR029091">
    <property type="entry name" value="CAF1_p150_N"/>
</dbReference>
<dbReference type="Pfam" id="PF15557">
    <property type="entry name" value="CAF1-p150_N"/>
    <property type="match status" value="1"/>
</dbReference>
<feature type="domain" description="Chromatin assembly factor 1 subunit p150 N-terminal" evidence="2">
    <location>
        <begin position="31"/>
        <end position="154"/>
    </location>
</feature>
<comment type="caution">
    <text evidence="3">The sequence shown here is derived from an EMBL/GenBank/DDBJ whole genome shotgun (WGS) entry which is preliminary data.</text>
</comment>
<dbReference type="AlphaFoldDB" id="A0ABD0NEL6"/>
<protein>
    <recommendedName>
        <fullName evidence="2">Chromatin assembly factor 1 subunit p150 N-terminal domain-containing protein</fullName>
    </recommendedName>
</protein>